<dbReference type="PANTHER" id="PTHR32114">
    <property type="entry name" value="ABC TRANSPORTER ABCH.3"/>
    <property type="match status" value="1"/>
</dbReference>
<dbReference type="EMBL" id="FNFD01000019">
    <property type="protein sequence ID" value="SDL37518.1"/>
    <property type="molecule type" value="Genomic_DNA"/>
</dbReference>
<sequence length="1140" mass="127484">MKILSLRLKNLNSLKGEWKIDFTAEPFKDNGLFAITGPTGAGKTTLLDAICLALYHRTPRMTTLSASANELMTRHTADCLAEVEFEVKGARYRAFWSQRRARDKVGGALQAPKVELADGEGTILTDKINDKLRQTEQLTGLDFERFTKSMLLAQGGFAAFLEASANQRAELLEELTGTDIYGQISQRVYERTKAVEIELGRLKARAEGVELMTEERRSALQQELATLVGQEQPLLAEQQRLQAQRQWLDAVAQAERQHQEAQLALQQAQTEQQEAQPRLARLAASEPAVRLQPCHQAWRQALDAVAQGEQALVETRTERRQAGEALSAQMWRAVQLSRQVAEGTKDRLDGLQQQRQALQERLDRQPQHAQLGERLAAWRGQFDSRRQSQADIAALVERQRQVQNALHDLQAQQQVQEAQRHTEQGRLDEARDVEQQAQGRLATLLEGQSEAGLREQWQRLHGEQGLLVQLQQTGEQRRRLDTALADTVGRLAELARQQDEKSAQRDALRQRYSDLKSQVTDKQKLLEQEQRIRTLESYREQLQPGEACPLCGSHDHPAISAYRALDVSATERALQATQAELEAVREQGTGVGAEVAALDAQLDQLRNRQRQDEIDAQTLRVRWQQLCRELRCDLADDAALAARQQAQTEQLGALEQRLQRLDELKRACESARDARQALEQRCQEQGQKLALLRQRQQGEEAQLGALADQLAAQQEKLARCEAALETELRSLGYALADADEGWLAQREAEWLAWQRDQLQLQTLEREHLAQQGRVETAGKDAALWRQRWSALGEPEREAVTVEADPQAALSDSEGQVAAAQRLVNELEGRLVTLDEALRRQQEALHACAERWQSQLAQSPFADEQAFLAALLDDAEREALRALQARLQQALAEAGALATAAEQTLAGLRATPLTTADRDELDERLQTVAEELNGLVHRRGEIRAELQGDDARRQSQQALFAEIAARQADYDLWQRLNGLIGSADGAKYRKFAQGLTLDHLVYLANRQLERLHGRYQLQRKASGELELEVLDTWQADVARDTRTLSGGESFLVSLALALALSDLVSHKTSIDSLFLDEGFGTLDGETLEVALDALDSLNASGKTIGVISHVEALKERIPVQVKVSKGIGMGYSALERRFAVG</sequence>
<dbReference type="InterPro" id="IPR027417">
    <property type="entry name" value="P-loop_NTPase"/>
</dbReference>
<dbReference type="GO" id="GO:0004527">
    <property type="term" value="F:exonuclease activity"/>
    <property type="evidence" value="ECO:0007669"/>
    <property type="project" value="UniProtKB-KW"/>
</dbReference>
<dbReference type="GO" id="GO:0016887">
    <property type="term" value="F:ATP hydrolysis activity"/>
    <property type="evidence" value="ECO:0007669"/>
    <property type="project" value="InterPro"/>
</dbReference>
<evidence type="ECO:0000256" key="2">
    <source>
        <dbReference type="SAM" id="MobiDB-lite"/>
    </source>
</evidence>
<evidence type="ECO:0000259" key="3">
    <source>
        <dbReference type="Pfam" id="PF13476"/>
    </source>
</evidence>
<dbReference type="Pfam" id="PF13476">
    <property type="entry name" value="AAA_23"/>
    <property type="match status" value="1"/>
</dbReference>
<dbReference type="InterPro" id="IPR004592">
    <property type="entry name" value="SbcC_gammaproteobac_type"/>
</dbReference>
<accession>A0A1G9JJ51</accession>
<name>A0A1G9JJ51_9PSED</name>
<keyword evidence="1" id="KW-0233">DNA recombination</keyword>
<organism evidence="4 5">
    <name type="scientific">Pseudomonas indica</name>
    <dbReference type="NCBI Taxonomy" id="137658"/>
    <lineage>
        <taxon>Bacteria</taxon>
        <taxon>Pseudomonadati</taxon>
        <taxon>Pseudomonadota</taxon>
        <taxon>Gammaproteobacteria</taxon>
        <taxon>Pseudomonadales</taxon>
        <taxon>Pseudomonadaceae</taxon>
        <taxon>Pseudomonas</taxon>
    </lineage>
</organism>
<feature type="compositionally biased region" description="Basic and acidic residues" evidence="2">
    <location>
        <begin position="418"/>
        <end position="433"/>
    </location>
</feature>
<feature type="region of interest" description="Disordered" evidence="2">
    <location>
        <begin position="412"/>
        <end position="433"/>
    </location>
</feature>
<evidence type="ECO:0000313" key="4">
    <source>
        <dbReference type="EMBL" id="SDL37518.1"/>
    </source>
</evidence>
<dbReference type="InterPro" id="IPR038729">
    <property type="entry name" value="Rad50/SbcC_AAA"/>
</dbReference>
<gene>
    <name evidence="1" type="primary">sbcC</name>
    <name evidence="4" type="ORF">SAMN05216186_11976</name>
</gene>
<proteinExistence type="inferred from homology"/>
<dbReference type="RefSeq" id="WP_084335690.1">
    <property type="nucleotide sequence ID" value="NZ_FNFD01000019.1"/>
</dbReference>
<feature type="coiled-coil region" evidence="1">
    <location>
        <begin position="491"/>
        <end position="525"/>
    </location>
</feature>
<keyword evidence="5" id="KW-1185">Reference proteome</keyword>
<dbReference type="Pfam" id="PF13558">
    <property type="entry name" value="SbcC_Walker_B"/>
    <property type="match status" value="1"/>
</dbReference>
<comment type="similarity">
    <text evidence="1">Belongs to the SMC family. SbcC subfamily.</text>
</comment>
<feature type="coiled-coil region" evidence="1">
    <location>
        <begin position="644"/>
        <end position="723"/>
    </location>
</feature>
<feature type="coiled-coil region" evidence="1">
    <location>
        <begin position="567"/>
        <end position="615"/>
    </location>
</feature>
<comment type="subunit">
    <text evidence="1">Heterodimer of SbcC and SbcD.</text>
</comment>
<dbReference type="GO" id="GO:0006310">
    <property type="term" value="P:DNA recombination"/>
    <property type="evidence" value="ECO:0007669"/>
    <property type="project" value="UniProtKB-KW"/>
</dbReference>
<feature type="coiled-coil region" evidence="1">
    <location>
        <begin position="809"/>
        <end position="843"/>
    </location>
</feature>
<feature type="coiled-coil region" evidence="1">
    <location>
        <begin position="872"/>
        <end position="937"/>
    </location>
</feature>
<dbReference type="NCBIfam" id="TIGR00618">
    <property type="entry name" value="sbcc"/>
    <property type="match status" value="1"/>
</dbReference>
<dbReference type="STRING" id="137658.SAMN05216186_11976"/>
<dbReference type="Gene3D" id="3.40.50.300">
    <property type="entry name" value="P-loop containing nucleotide triphosphate hydrolases"/>
    <property type="match status" value="2"/>
</dbReference>
<evidence type="ECO:0000313" key="5">
    <source>
        <dbReference type="Proteomes" id="UP000198706"/>
    </source>
</evidence>
<protein>
    <recommendedName>
        <fullName evidence="1">Nuclease SbcCD subunit C</fullName>
    </recommendedName>
</protein>
<keyword evidence="1" id="KW-0255">Endonuclease</keyword>
<reference evidence="4 5" key="1">
    <citation type="submission" date="2016-10" db="EMBL/GenBank/DDBJ databases">
        <authorList>
            <person name="de Groot N.N."/>
        </authorList>
    </citation>
    <scope>NUCLEOTIDE SEQUENCE [LARGE SCALE GENOMIC DNA]</scope>
    <source>
        <strain evidence="4 5">JCM 21544</strain>
    </source>
</reference>
<comment type="function">
    <text evidence="1">SbcCD cleaves DNA hairpin structures. These structures can inhibit DNA replication and are intermediates in certain DNA recombination reactions. The complex acts as a 3'-&gt;5' double strand exonuclease that can open hairpins. It also has a 5' single-strand endonuclease activity.</text>
</comment>
<keyword evidence="1" id="KW-0378">Hydrolase</keyword>
<feature type="domain" description="Rad50/SbcC-type AAA" evidence="3">
    <location>
        <begin position="5"/>
        <end position="254"/>
    </location>
</feature>
<dbReference type="PANTHER" id="PTHR32114:SF2">
    <property type="entry name" value="ABC TRANSPORTER ABCH.3"/>
    <property type="match status" value="1"/>
</dbReference>
<keyword evidence="1" id="KW-0175">Coiled coil</keyword>
<dbReference type="Proteomes" id="UP000198706">
    <property type="component" value="Unassembled WGS sequence"/>
</dbReference>
<keyword evidence="1 4" id="KW-0269">Exonuclease</keyword>
<keyword evidence="1" id="KW-0235">DNA replication</keyword>
<dbReference type="GO" id="GO:0006260">
    <property type="term" value="P:DNA replication"/>
    <property type="evidence" value="ECO:0007669"/>
    <property type="project" value="UniProtKB-KW"/>
</dbReference>
<evidence type="ECO:0000256" key="1">
    <source>
        <dbReference type="RuleBase" id="RU363070"/>
    </source>
</evidence>
<dbReference type="AlphaFoldDB" id="A0A1G9JJ51"/>
<dbReference type="GO" id="GO:0004519">
    <property type="term" value="F:endonuclease activity"/>
    <property type="evidence" value="ECO:0007669"/>
    <property type="project" value="UniProtKB-KW"/>
</dbReference>
<keyword evidence="1" id="KW-0540">Nuclease</keyword>
<dbReference type="GO" id="GO:0006302">
    <property type="term" value="P:double-strand break repair"/>
    <property type="evidence" value="ECO:0007669"/>
    <property type="project" value="InterPro"/>
</dbReference>
<dbReference type="SUPFAM" id="SSF52540">
    <property type="entry name" value="P-loop containing nucleoside triphosphate hydrolases"/>
    <property type="match status" value="1"/>
</dbReference>